<comment type="caution">
    <text evidence="2">The sequence shown here is derived from an EMBL/GenBank/DDBJ whole genome shotgun (WGS) entry which is preliminary data.</text>
</comment>
<protein>
    <recommendedName>
        <fullName evidence="4">BTB domain-containing protein</fullName>
    </recommendedName>
</protein>
<dbReference type="OrthoDB" id="3199068at2759"/>
<evidence type="ECO:0000256" key="1">
    <source>
        <dbReference type="SAM" id="MobiDB-lite"/>
    </source>
</evidence>
<name>A0A409XDW9_PSICY</name>
<dbReference type="Proteomes" id="UP000283269">
    <property type="component" value="Unassembled WGS sequence"/>
</dbReference>
<dbReference type="AlphaFoldDB" id="A0A409XDW9"/>
<sequence>MPALIPAPPYEFDEKHLSDSESEEFFPAEPFGSSANIPANGFKPGVPGSSKGKDSDIIERDASYYMESSFMVFQVQKCLFRIPSYLFSNESHVFGGMFHLPQSTSEGTHDTEGSSPTNPIILPDEYMKEDFRSLMKALYPLSFSLNLKLSTSEWTSVLKLSTQWYFINLREVAISEIERLNELNLVEKILLGRKYRISSWMVEGFCGLVNNTESISDDEAIDIDSDYITTAYKLYRMREYRITERSPFIAENHIEDIFGPELQSVRADEKGYKAPQEEIEFKRPPSPEWGFMPPSSPEWGFMPPPPKLVFMPEVSFQGEIIGVRESSIKKNKKKK</sequence>
<accession>A0A409XDW9</accession>
<feature type="region of interest" description="Disordered" evidence="1">
    <location>
        <begin position="32"/>
        <end position="54"/>
    </location>
</feature>
<evidence type="ECO:0000313" key="3">
    <source>
        <dbReference type="Proteomes" id="UP000283269"/>
    </source>
</evidence>
<dbReference type="EMBL" id="NHYD01001970">
    <property type="protein sequence ID" value="PPQ88956.1"/>
    <property type="molecule type" value="Genomic_DNA"/>
</dbReference>
<dbReference type="InParanoid" id="A0A409XDW9"/>
<proteinExistence type="predicted"/>
<reference evidence="2 3" key="1">
    <citation type="journal article" date="2018" name="Evol. Lett.">
        <title>Horizontal gene cluster transfer increased hallucinogenic mushroom diversity.</title>
        <authorList>
            <person name="Reynolds H.T."/>
            <person name="Vijayakumar V."/>
            <person name="Gluck-Thaler E."/>
            <person name="Korotkin H.B."/>
            <person name="Matheny P.B."/>
            <person name="Slot J.C."/>
        </authorList>
    </citation>
    <scope>NUCLEOTIDE SEQUENCE [LARGE SCALE GENOMIC DNA]</scope>
    <source>
        <strain evidence="2 3">2631</strain>
    </source>
</reference>
<evidence type="ECO:0000313" key="2">
    <source>
        <dbReference type="EMBL" id="PPQ88956.1"/>
    </source>
</evidence>
<gene>
    <name evidence="2" type="ORF">CVT25_005055</name>
</gene>
<organism evidence="2 3">
    <name type="scientific">Psilocybe cyanescens</name>
    <dbReference type="NCBI Taxonomy" id="93625"/>
    <lineage>
        <taxon>Eukaryota</taxon>
        <taxon>Fungi</taxon>
        <taxon>Dikarya</taxon>
        <taxon>Basidiomycota</taxon>
        <taxon>Agaricomycotina</taxon>
        <taxon>Agaricomycetes</taxon>
        <taxon>Agaricomycetidae</taxon>
        <taxon>Agaricales</taxon>
        <taxon>Agaricineae</taxon>
        <taxon>Strophariaceae</taxon>
        <taxon>Psilocybe</taxon>
    </lineage>
</organism>
<keyword evidence="3" id="KW-1185">Reference proteome</keyword>
<dbReference type="STRING" id="93625.A0A409XDW9"/>
<evidence type="ECO:0008006" key="4">
    <source>
        <dbReference type="Google" id="ProtNLM"/>
    </source>
</evidence>